<feature type="compositionally biased region" description="Basic residues" evidence="1">
    <location>
        <begin position="1"/>
        <end position="21"/>
    </location>
</feature>
<dbReference type="AlphaFoldDB" id="A0A1B6LRI5"/>
<evidence type="ECO:0000256" key="1">
    <source>
        <dbReference type="SAM" id="MobiDB-lite"/>
    </source>
</evidence>
<organism evidence="3">
    <name type="scientific">Graphocephala atropunctata</name>
    <dbReference type="NCBI Taxonomy" id="36148"/>
    <lineage>
        <taxon>Eukaryota</taxon>
        <taxon>Metazoa</taxon>
        <taxon>Ecdysozoa</taxon>
        <taxon>Arthropoda</taxon>
        <taxon>Hexapoda</taxon>
        <taxon>Insecta</taxon>
        <taxon>Pterygota</taxon>
        <taxon>Neoptera</taxon>
        <taxon>Paraneoptera</taxon>
        <taxon>Hemiptera</taxon>
        <taxon>Auchenorrhyncha</taxon>
        <taxon>Membracoidea</taxon>
        <taxon>Cicadellidae</taxon>
        <taxon>Cicadellinae</taxon>
        <taxon>Cicadellini</taxon>
        <taxon>Graphocephala</taxon>
    </lineage>
</organism>
<dbReference type="PANTHER" id="PTHR47272">
    <property type="entry name" value="DDE_TNP_1_7 DOMAIN-CONTAINING PROTEIN"/>
    <property type="match status" value="1"/>
</dbReference>
<sequence>MNRLQKNKKASLLASRKKLTPQKKSCQEPSIRTRKILGLIPPDESEGPSSSSEEEDPGDVGLLNFDNEIDGLQIDFLNSNVEATLQDILSDIPTSNELFEQEPVLITIPADQEPFGDIDLPLLNVKDVLLGPSTSTDVRLDHNYTSNIQLISPSADVTNTSNISDCPNVAEVEDRPTEIELKNTSHDKKRKRNSDIPPQSLAVKKCKRVHTSFHWKKKQPFLGTVTETTWLDSNFKTNDSIQSPTEYFSKLFTNNIWDLMVAQTNLYSCQVTGSPINVNLSEMKGFIGILIMMGIVDMPAYTDYWSVDLRDDKIASVMPLKRFQSIRRYLHFTNNDLSEQDPDRYKKIRPLVDIVRQNFLEISEEGKYSIDEMVVPYKGKRAGNRRQYLKNKPKKWGFKIFVRSGVSGMIYDFLLYGGDEDTFRRYTFSEAEERIGSGAKVVLSLCKSIQQPNCSFVFFDNFFCSLELLVLLREKYGIFSLGTLRADRLRDCPLIPDKVLAKQGRGSFDMAVDNDYNVCVVKWEDNKSVCLASTFCEVEPVGKIKRFPKKSKGSAIGPRAKVDIPCPDIIKQYNCFMGGVDLADMLIALYRTPFRTHRWYMAIFSQVLDMCICNAWLLYKRDFKVCGTGKPLALKGFRRCIADNLIKTGKRYSSAAPKCSPRQVEVKKPRRVPEHEMRYDQLQHFPEMMDKGRCAFCKTGQTKVQCMKCKVRLCLTQEKNCFYLFHKKS</sequence>
<evidence type="ECO:0000313" key="4">
    <source>
        <dbReference type="EMBL" id="JAT37583.1"/>
    </source>
</evidence>
<feature type="region of interest" description="Disordered" evidence="1">
    <location>
        <begin position="178"/>
        <end position="197"/>
    </location>
</feature>
<protein>
    <recommendedName>
        <fullName evidence="2">PiggyBac transposable element-derived protein domain-containing protein</fullName>
    </recommendedName>
</protein>
<evidence type="ECO:0000259" key="2">
    <source>
        <dbReference type="Pfam" id="PF13843"/>
    </source>
</evidence>
<proteinExistence type="predicted"/>
<accession>A0A1B6LRI5</accession>
<dbReference type="EMBL" id="GEBQ01002394">
    <property type="protein sequence ID" value="JAT37583.1"/>
    <property type="molecule type" value="Transcribed_RNA"/>
</dbReference>
<evidence type="ECO:0000313" key="3">
    <source>
        <dbReference type="EMBL" id="JAT26214.1"/>
    </source>
</evidence>
<name>A0A1B6LRI5_9HEMI</name>
<dbReference type="EMBL" id="GEBQ01013763">
    <property type="protein sequence ID" value="JAT26214.1"/>
    <property type="molecule type" value="Transcribed_RNA"/>
</dbReference>
<reference evidence="3" key="1">
    <citation type="submission" date="2015-11" db="EMBL/GenBank/DDBJ databases">
        <title>De novo transcriptome assembly of four potential Pierce s Disease insect vectors from Arizona vineyards.</title>
        <authorList>
            <person name="Tassone E.E."/>
        </authorList>
    </citation>
    <scope>NUCLEOTIDE SEQUENCE</scope>
</reference>
<dbReference type="PANTHER" id="PTHR47272:SF1">
    <property type="entry name" value="PIGGYBAC TRANSPOSABLE ELEMENT-DERIVED PROTEIN 3-LIKE"/>
    <property type="match status" value="1"/>
</dbReference>
<feature type="domain" description="PiggyBac transposable element-derived protein" evidence="2">
    <location>
        <begin position="243"/>
        <end position="616"/>
    </location>
</feature>
<gene>
    <name evidence="4" type="ORF">g.27028</name>
    <name evidence="3" type="ORF">g.27029</name>
</gene>
<feature type="region of interest" description="Disordered" evidence="1">
    <location>
        <begin position="1"/>
        <end position="60"/>
    </location>
</feature>
<dbReference type="InterPro" id="IPR029526">
    <property type="entry name" value="PGBD"/>
</dbReference>
<dbReference type="Pfam" id="PF13843">
    <property type="entry name" value="DDE_Tnp_1_7"/>
    <property type="match status" value="1"/>
</dbReference>